<evidence type="ECO:0000313" key="6">
    <source>
        <dbReference type="Proteomes" id="UP001165962"/>
    </source>
</evidence>
<evidence type="ECO:0000256" key="1">
    <source>
        <dbReference type="ARBA" id="ARBA00008520"/>
    </source>
</evidence>
<comment type="caution">
    <text evidence="5">The sequence shown here is derived from an EMBL/GenBank/DDBJ whole genome shotgun (WGS) entry which is preliminary data.</text>
</comment>
<proteinExistence type="inferred from homology"/>
<dbReference type="PANTHER" id="PTHR43649:SF34">
    <property type="entry name" value="ABC TRANSPORTER PERIPLASMIC-BINDING PROTEIN YCJN-RELATED"/>
    <property type="match status" value="1"/>
</dbReference>
<keyword evidence="6" id="KW-1185">Reference proteome</keyword>
<dbReference type="Pfam" id="PF01547">
    <property type="entry name" value="SBP_bac_1"/>
    <property type="match status" value="1"/>
</dbReference>
<dbReference type="Proteomes" id="UP001165962">
    <property type="component" value="Unassembled WGS sequence"/>
</dbReference>
<accession>A0ABX0JLB7</accession>
<organism evidence="5 6">
    <name type="scientific">Paenibacillus agricola</name>
    <dbReference type="NCBI Taxonomy" id="2716264"/>
    <lineage>
        <taxon>Bacteria</taxon>
        <taxon>Bacillati</taxon>
        <taxon>Bacillota</taxon>
        <taxon>Bacilli</taxon>
        <taxon>Bacillales</taxon>
        <taxon>Paenibacillaceae</taxon>
        <taxon>Paenibacillus</taxon>
    </lineage>
</organism>
<sequence length="445" mass="48397">MNHTGKHVKQLRKIGFTMAASVVAISLISGCSSNSDSPSGDKSSTAPGVGEGKKITVGVETGSPYMEFYKKITPEFTKQTGIQVDFQEVPHDNMHERFITEAATGTGSIDIFNTDQPWISEFAKQGFLEPLDGRLSDAEKKEFSPAALEAVSYQNKIYGLPYLVHTPVLYYRTDLFEQAGLKKAPETWDEFREYAKKLTDTKNGVFGTIVEGKQSGEPVTHLLDRFLQAGGAVLEGDKLVLDSAANANALKYLLAIQHEDKSSPEGAVSYDNADAHNMFMQGKAAMVINWPYMYSLANDPAKSKVAGKFAVALQPAGVAKTSAVWSWGFGISSSSKNKDAAMEFLKWTTSTEMMQKFGKNFINPVVKSAAVDSLNSDKDLKDADKTAIAVMTKAAENGKNVTTTHAFPAIQERLAVSLSKIMTKQSTPEDELKAASKDIQSILSK</sequence>
<dbReference type="SUPFAM" id="SSF53850">
    <property type="entry name" value="Periplasmic binding protein-like II"/>
    <property type="match status" value="1"/>
</dbReference>
<dbReference type="EMBL" id="JAAOIW010000024">
    <property type="protein sequence ID" value="NHN34976.1"/>
    <property type="molecule type" value="Genomic_DNA"/>
</dbReference>
<feature type="compositionally biased region" description="Low complexity" evidence="4">
    <location>
        <begin position="32"/>
        <end position="44"/>
    </location>
</feature>
<dbReference type="CDD" id="cd13585">
    <property type="entry name" value="PBP2_TMBP_like"/>
    <property type="match status" value="1"/>
</dbReference>
<name>A0ABX0JLB7_9BACL</name>
<dbReference type="InterPro" id="IPR050490">
    <property type="entry name" value="Bact_solute-bd_prot1"/>
</dbReference>
<dbReference type="Gene3D" id="3.40.190.10">
    <property type="entry name" value="Periplasmic binding protein-like II"/>
    <property type="match status" value="2"/>
</dbReference>
<keyword evidence="2" id="KW-0813">Transport</keyword>
<dbReference type="InterPro" id="IPR006059">
    <property type="entry name" value="SBP"/>
</dbReference>
<dbReference type="PANTHER" id="PTHR43649">
    <property type="entry name" value="ARABINOSE-BINDING PROTEIN-RELATED"/>
    <property type="match status" value="1"/>
</dbReference>
<keyword evidence="3" id="KW-0732">Signal</keyword>
<evidence type="ECO:0000256" key="3">
    <source>
        <dbReference type="ARBA" id="ARBA00022729"/>
    </source>
</evidence>
<evidence type="ECO:0000313" key="5">
    <source>
        <dbReference type="EMBL" id="NHN34976.1"/>
    </source>
</evidence>
<protein>
    <submittedName>
        <fullName evidence="5">Sugar ABC transporter substrate-binding protein</fullName>
    </submittedName>
</protein>
<dbReference type="PROSITE" id="PS51257">
    <property type="entry name" value="PROKAR_LIPOPROTEIN"/>
    <property type="match status" value="1"/>
</dbReference>
<evidence type="ECO:0000256" key="4">
    <source>
        <dbReference type="SAM" id="MobiDB-lite"/>
    </source>
</evidence>
<reference evidence="5" key="1">
    <citation type="submission" date="2020-03" db="EMBL/GenBank/DDBJ databases">
        <title>Draft sequencing of Paenibacilllus sp. S3N08.</title>
        <authorList>
            <person name="Kim D.-U."/>
        </authorList>
    </citation>
    <scope>NUCLEOTIDE SEQUENCE</scope>
    <source>
        <strain evidence="5">S3N08</strain>
    </source>
</reference>
<evidence type="ECO:0000256" key="2">
    <source>
        <dbReference type="ARBA" id="ARBA00022448"/>
    </source>
</evidence>
<comment type="similarity">
    <text evidence="1">Belongs to the bacterial solute-binding protein 1 family.</text>
</comment>
<gene>
    <name evidence="5" type="ORF">G9U52_35135</name>
</gene>
<dbReference type="RefSeq" id="WP_166156926.1">
    <property type="nucleotide sequence ID" value="NZ_JAAOIW010000024.1"/>
</dbReference>
<feature type="region of interest" description="Disordered" evidence="4">
    <location>
        <begin position="32"/>
        <end position="56"/>
    </location>
</feature>